<protein>
    <submittedName>
        <fullName evidence="1">Uncharacterized protein</fullName>
    </submittedName>
</protein>
<reference evidence="1" key="2">
    <citation type="journal article" date="2015" name="Fish Shellfish Immunol.">
        <title>Early steps in the European eel (Anguilla anguilla)-Vibrio vulnificus interaction in the gills: Role of the RtxA13 toxin.</title>
        <authorList>
            <person name="Callol A."/>
            <person name="Pajuelo D."/>
            <person name="Ebbesson L."/>
            <person name="Teles M."/>
            <person name="MacKenzie S."/>
            <person name="Amaro C."/>
        </authorList>
    </citation>
    <scope>NUCLEOTIDE SEQUENCE</scope>
</reference>
<sequence>MQINRHTQTNQYTVILLSKDITDKSRLESYKSRKMTDIIICNLPVVWDF</sequence>
<organism evidence="1">
    <name type="scientific">Anguilla anguilla</name>
    <name type="common">European freshwater eel</name>
    <name type="synonym">Muraena anguilla</name>
    <dbReference type="NCBI Taxonomy" id="7936"/>
    <lineage>
        <taxon>Eukaryota</taxon>
        <taxon>Metazoa</taxon>
        <taxon>Chordata</taxon>
        <taxon>Craniata</taxon>
        <taxon>Vertebrata</taxon>
        <taxon>Euteleostomi</taxon>
        <taxon>Actinopterygii</taxon>
        <taxon>Neopterygii</taxon>
        <taxon>Teleostei</taxon>
        <taxon>Anguilliformes</taxon>
        <taxon>Anguillidae</taxon>
        <taxon>Anguilla</taxon>
    </lineage>
</organism>
<evidence type="ECO:0000313" key="1">
    <source>
        <dbReference type="EMBL" id="JAH03284.1"/>
    </source>
</evidence>
<accession>A0A0E9PFJ0</accession>
<name>A0A0E9PFJ0_ANGAN</name>
<reference evidence="1" key="1">
    <citation type="submission" date="2014-11" db="EMBL/GenBank/DDBJ databases">
        <authorList>
            <person name="Amaro Gonzalez C."/>
        </authorList>
    </citation>
    <scope>NUCLEOTIDE SEQUENCE</scope>
</reference>
<dbReference type="AlphaFoldDB" id="A0A0E9PFJ0"/>
<dbReference type="EMBL" id="GBXM01105293">
    <property type="protein sequence ID" value="JAH03284.1"/>
    <property type="molecule type" value="Transcribed_RNA"/>
</dbReference>
<proteinExistence type="predicted"/>